<dbReference type="OrthoDB" id="9797178at2"/>
<feature type="domain" description="N-acetyltransferase" evidence="1">
    <location>
        <begin position="1"/>
        <end position="145"/>
    </location>
</feature>
<dbReference type="SUPFAM" id="SSF55729">
    <property type="entry name" value="Acyl-CoA N-acyltransferases (Nat)"/>
    <property type="match status" value="1"/>
</dbReference>
<dbReference type="Proteomes" id="UP000192418">
    <property type="component" value="Unassembled WGS sequence"/>
</dbReference>
<reference evidence="2 3" key="1">
    <citation type="submission" date="2017-04" db="EMBL/GenBank/DDBJ databases">
        <authorList>
            <person name="Afonso C.L."/>
            <person name="Miller P.J."/>
            <person name="Scott M.A."/>
            <person name="Spackman E."/>
            <person name="Goraichik I."/>
            <person name="Dimitrov K.M."/>
            <person name="Suarez D.L."/>
            <person name="Swayne D.E."/>
        </authorList>
    </citation>
    <scope>NUCLEOTIDE SEQUENCE [LARGE SCALE GENOMIC DNA]</scope>
    <source>
        <strain evidence="2 3">DSM 3385</strain>
    </source>
</reference>
<dbReference type="PROSITE" id="PS51186">
    <property type="entry name" value="GNAT"/>
    <property type="match status" value="1"/>
</dbReference>
<dbReference type="AlphaFoldDB" id="A0A1W2CX17"/>
<evidence type="ECO:0000259" key="1">
    <source>
        <dbReference type="PROSITE" id="PS51186"/>
    </source>
</evidence>
<name>A0A1W2CX17_9BACT</name>
<dbReference type="RefSeq" id="WP_084069910.1">
    <property type="nucleotide sequence ID" value="NZ_FWXY01000014.1"/>
</dbReference>
<proteinExistence type="predicted"/>
<gene>
    <name evidence="2" type="ORF">SAMN02746065_11431</name>
</gene>
<organism evidence="2 3">
    <name type="scientific">Desulfocicer vacuolatum DSM 3385</name>
    <dbReference type="NCBI Taxonomy" id="1121400"/>
    <lineage>
        <taxon>Bacteria</taxon>
        <taxon>Pseudomonadati</taxon>
        <taxon>Thermodesulfobacteriota</taxon>
        <taxon>Desulfobacteria</taxon>
        <taxon>Desulfobacterales</taxon>
        <taxon>Desulfobacteraceae</taxon>
        <taxon>Desulfocicer</taxon>
    </lineage>
</organism>
<evidence type="ECO:0000313" key="2">
    <source>
        <dbReference type="EMBL" id="SMC89761.1"/>
    </source>
</evidence>
<dbReference type="CDD" id="cd04301">
    <property type="entry name" value="NAT_SF"/>
    <property type="match status" value="1"/>
</dbReference>
<protein>
    <submittedName>
        <fullName evidence="2">Putative acetyltransferase</fullName>
    </submittedName>
</protein>
<evidence type="ECO:0000313" key="3">
    <source>
        <dbReference type="Proteomes" id="UP000192418"/>
    </source>
</evidence>
<keyword evidence="3" id="KW-1185">Reference proteome</keyword>
<keyword evidence="2" id="KW-0808">Transferase</keyword>
<accession>A0A1W2CX17</accession>
<dbReference type="Gene3D" id="3.40.630.30">
    <property type="match status" value="1"/>
</dbReference>
<dbReference type="GO" id="GO:0016747">
    <property type="term" value="F:acyltransferase activity, transferring groups other than amino-acyl groups"/>
    <property type="evidence" value="ECO:0007669"/>
    <property type="project" value="InterPro"/>
</dbReference>
<dbReference type="Pfam" id="PF13508">
    <property type="entry name" value="Acetyltransf_7"/>
    <property type="match status" value="1"/>
</dbReference>
<dbReference type="InterPro" id="IPR000182">
    <property type="entry name" value="GNAT_dom"/>
</dbReference>
<dbReference type="EMBL" id="FWXY01000014">
    <property type="protein sequence ID" value="SMC89761.1"/>
    <property type="molecule type" value="Genomic_DNA"/>
</dbReference>
<dbReference type="STRING" id="1121400.SAMN02746065_11431"/>
<sequence>MKIRKTTPETQGKVSALLKSAFPKSRYEARLVENFHRNNTQIHEWVCIHVNKVIAYIAFSNAYNDTQVCGLHLAPVAVAPQFQRQGIGSELIRFALRQEAIKKNTLFVLGNPEFYRKFGFKPCSMPICPFDKDNRHFSAMGNTATTPFTVGYEPEFDQ</sequence>
<dbReference type="InterPro" id="IPR016181">
    <property type="entry name" value="Acyl_CoA_acyltransferase"/>
</dbReference>